<evidence type="ECO:0000256" key="8">
    <source>
        <dbReference type="SAM" id="SignalP"/>
    </source>
</evidence>
<proteinExistence type="inferred from homology"/>
<keyword evidence="3" id="KW-0808">Transferase</keyword>
<sequence>MVLVPTSSRALLAAALLLVGGGSMAGAQSDAETMEDGVIAVDPQALALSSVDESPTAAAEPEMVSEAVVQPVPEQPEPKPAPASKKNDDRFVIKRILPIDGPIKYGEWFWDEEGVPPGKLVMTVDLDARVLSVFRDGYEIGATAVLLGTDEHPTPLGTFPILTKERHNVSEKYDNAPMPWTLRLTWDGIAIHGGSQILNGYASHGCIAVPDEFASRLFDTARKGDKVVITRGKMMSLGDKII</sequence>
<dbReference type="RefSeq" id="WP_278016843.1">
    <property type="nucleotide sequence ID" value="NZ_CP121106.1"/>
</dbReference>
<evidence type="ECO:0000256" key="3">
    <source>
        <dbReference type="ARBA" id="ARBA00022679"/>
    </source>
</evidence>
<feature type="active site" description="Proton donor/acceptor" evidence="7">
    <location>
        <position position="192"/>
    </location>
</feature>
<dbReference type="SUPFAM" id="SSF141523">
    <property type="entry name" value="L,D-transpeptidase catalytic domain-like"/>
    <property type="match status" value="1"/>
</dbReference>
<feature type="active site" description="Nucleophile" evidence="7">
    <location>
        <position position="206"/>
    </location>
</feature>
<comment type="similarity">
    <text evidence="2">Belongs to the YkuD family.</text>
</comment>
<evidence type="ECO:0000256" key="6">
    <source>
        <dbReference type="ARBA" id="ARBA00023316"/>
    </source>
</evidence>
<reference evidence="10 11" key="1">
    <citation type="submission" date="2023-03" db="EMBL/GenBank/DDBJ databases">
        <title>Altererythrobacter sp. CAU 1644 isolated from sand.</title>
        <authorList>
            <person name="Kim W."/>
        </authorList>
    </citation>
    <scope>NUCLEOTIDE SEQUENCE [LARGE SCALE GENOMIC DNA]</scope>
    <source>
        <strain evidence="10 11">CAU 1644</strain>
    </source>
</reference>
<organism evidence="10 11">
    <name type="scientific">Altererythrobacter arenosus</name>
    <dbReference type="NCBI Taxonomy" id="3032592"/>
    <lineage>
        <taxon>Bacteria</taxon>
        <taxon>Pseudomonadati</taxon>
        <taxon>Pseudomonadota</taxon>
        <taxon>Alphaproteobacteria</taxon>
        <taxon>Sphingomonadales</taxon>
        <taxon>Erythrobacteraceae</taxon>
        <taxon>Altererythrobacter</taxon>
    </lineage>
</organism>
<feature type="chain" id="PRO_5045858952" evidence="8">
    <location>
        <begin position="26"/>
        <end position="242"/>
    </location>
</feature>
<dbReference type="InterPro" id="IPR038063">
    <property type="entry name" value="Transpep_catalytic_dom"/>
</dbReference>
<dbReference type="Proteomes" id="UP001215827">
    <property type="component" value="Chromosome"/>
</dbReference>
<evidence type="ECO:0000259" key="9">
    <source>
        <dbReference type="PROSITE" id="PS52029"/>
    </source>
</evidence>
<evidence type="ECO:0000256" key="2">
    <source>
        <dbReference type="ARBA" id="ARBA00005992"/>
    </source>
</evidence>
<dbReference type="PANTHER" id="PTHR30582:SF2">
    <property type="entry name" value="L,D-TRANSPEPTIDASE YCIB-RELATED"/>
    <property type="match status" value="1"/>
</dbReference>
<dbReference type="CDD" id="cd16913">
    <property type="entry name" value="YkuD_like"/>
    <property type="match status" value="1"/>
</dbReference>
<comment type="pathway">
    <text evidence="1 7">Cell wall biogenesis; peptidoglycan biosynthesis.</text>
</comment>
<evidence type="ECO:0000313" key="11">
    <source>
        <dbReference type="Proteomes" id="UP001215827"/>
    </source>
</evidence>
<dbReference type="Pfam" id="PF03734">
    <property type="entry name" value="YkuD"/>
    <property type="match status" value="1"/>
</dbReference>
<keyword evidence="5 7" id="KW-0573">Peptidoglycan synthesis</keyword>
<evidence type="ECO:0000256" key="5">
    <source>
        <dbReference type="ARBA" id="ARBA00022984"/>
    </source>
</evidence>
<dbReference type="EMBL" id="CP121106">
    <property type="protein sequence ID" value="WFL78153.1"/>
    <property type="molecule type" value="Genomic_DNA"/>
</dbReference>
<name>A0ABY8FW03_9SPHN</name>
<gene>
    <name evidence="10" type="ORF">P7228_03545</name>
</gene>
<keyword evidence="6 7" id="KW-0961">Cell wall biogenesis/degradation</keyword>
<dbReference type="InterPro" id="IPR005490">
    <property type="entry name" value="LD_TPept_cat_dom"/>
</dbReference>
<dbReference type="Gene3D" id="2.40.440.10">
    <property type="entry name" value="L,D-transpeptidase catalytic domain-like"/>
    <property type="match status" value="1"/>
</dbReference>
<keyword evidence="8" id="KW-0732">Signal</keyword>
<evidence type="ECO:0000256" key="4">
    <source>
        <dbReference type="ARBA" id="ARBA00022960"/>
    </source>
</evidence>
<evidence type="ECO:0000256" key="7">
    <source>
        <dbReference type="PROSITE-ProRule" id="PRU01373"/>
    </source>
</evidence>
<keyword evidence="4 7" id="KW-0133">Cell shape</keyword>
<dbReference type="InterPro" id="IPR050979">
    <property type="entry name" value="LD-transpeptidase"/>
</dbReference>
<protein>
    <submittedName>
        <fullName evidence="10">L,D-transpeptidase family protein</fullName>
    </submittedName>
</protein>
<evidence type="ECO:0000256" key="1">
    <source>
        <dbReference type="ARBA" id="ARBA00004752"/>
    </source>
</evidence>
<dbReference type="PANTHER" id="PTHR30582">
    <property type="entry name" value="L,D-TRANSPEPTIDASE"/>
    <property type="match status" value="1"/>
</dbReference>
<dbReference type="PROSITE" id="PS52029">
    <property type="entry name" value="LD_TPASE"/>
    <property type="match status" value="1"/>
</dbReference>
<keyword evidence="11" id="KW-1185">Reference proteome</keyword>
<accession>A0ABY8FW03</accession>
<feature type="domain" description="L,D-TPase catalytic" evidence="9">
    <location>
        <begin position="120"/>
        <end position="230"/>
    </location>
</feature>
<evidence type="ECO:0000313" key="10">
    <source>
        <dbReference type="EMBL" id="WFL78153.1"/>
    </source>
</evidence>
<feature type="signal peptide" evidence="8">
    <location>
        <begin position="1"/>
        <end position="25"/>
    </location>
</feature>